<sequence>MSVYRDAAHAIARIMAIETIDGTKKAAWQRQYEPGFAEEPPASNPCPLSDSERLTQDSMTRSRLHKELSPVLWAVLVAKYSINDIERAQAVHYLVPRVVTPAHHLFRMKAVTAWAIPQMRGQKGAKRSSGLPDSFYELSSWDADGTPESTLRRWRVAVNRWLESQVDDAFADVTRVLQGSNLILKAAA</sequence>
<feature type="region of interest" description="Disordered" evidence="1">
    <location>
        <begin position="34"/>
        <end position="60"/>
    </location>
</feature>
<dbReference type="AlphaFoldDB" id="A0A653E6I3"/>
<accession>A0A653E6I3</accession>
<evidence type="ECO:0000256" key="1">
    <source>
        <dbReference type="SAM" id="MobiDB-lite"/>
    </source>
</evidence>
<name>A0A653E6I3_9PSED</name>
<dbReference type="EMBL" id="LR215729">
    <property type="protein sequence ID" value="VEV98218.1"/>
    <property type="molecule type" value="Genomic_DNA"/>
</dbReference>
<protein>
    <submittedName>
        <fullName evidence="2">Uncharacterized protein</fullName>
    </submittedName>
</protein>
<reference evidence="2" key="1">
    <citation type="submission" date="2019-02" db="EMBL/GenBank/DDBJ databases">
        <authorList>
            <consortium name="Genoscope - CEA"/>
            <person name="William W."/>
        </authorList>
    </citation>
    <scope>NUCLEOTIDE SEQUENCE [LARGE SCALE GENOMIC DNA]</scope>
    <source>
        <strain evidence="2">YSy11</strain>
    </source>
</reference>
<gene>
    <name evidence="2" type="ORF">PMYSY11_3174</name>
</gene>
<proteinExistence type="predicted"/>
<dbReference type="RefSeq" id="WP_150548786.1">
    <property type="nucleotide sequence ID" value="NZ_JBALWF010000003.1"/>
</dbReference>
<organism evidence="2">
    <name type="scientific">Pseudomonas marincola</name>
    <dbReference type="NCBI Taxonomy" id="437900"/>
    <lineage>
        <taxon>Bacteria</taxon>
        <taxon>Pseudomonadati</taxon>
        <taxon>Pseudomonadota</taxon>
        <taxon>Gammaproteobacteria</taxon>
        <taxon>Pseudomonadales</taxon>
        <taxon>Pseudomonadaceae</taxon>
        <taxon>Pseudomonas</taxon>
    </lineage>
</organism>
<evidence type="ECO:0000313" key="2">
    <source>
        <dbReference type="EMBL" id="VEV98218.1"/>
    </source>
</evidence>